<protein>
    <submittedName>
        <fullName evidence="1">Uncharacterized protein</fullName>
    </submittedName>
</protein>
<reference evidence="1 2" key="1">
    <citation type="submission" date="2018-08" db="EMBL/GenBank/DDBJ databases">
        <title>Recombination of ecologically and evolutionarily significant loci maintains genetic cohesion in the Pseudomonas syringae species complex.</title>
        <authorList>
            <person name="Dillon M."/>
            <person name="Thakur S."/>
            <person name="Almeida R.N.D."/>
            <person name="Weir B.S."/>
            <person name="Guttman D.S."/>
        </authorList>
    </citation>
    <scope>NUCLEOTIDE SEQUENCE [LARGE SCALE GENOMIC DNA]</scope>
    <source>
        <strain evidence="1 2">ICMP 13786</strain>
    </source>
</reference>
<dbReference type="EMBL" id="RBTN01000122">
    <property type="protein sequence ID" value="RMT76695.1"/>
    <property type="molecule type" value="Genomic_DNA"/>
</dbReference>
<sequence>MVYAQTNQYDRTRSNIGMNVKALKVAATTLRDKLEFHIHRDPDASILLLNLDMLLCRAEQGEITEMVEPRDIPGYKLFTETNLQAYGDLEKAYADFCLELTEVRETDAYKMLAAKMAKRRKSL</sequence>
<proteinExistence type="predicted"/>
<evidence type="ECO:0000313" key="1">
    <source>
        <dbReference type="EMBL" id="RMT76695.1"/>
    </source>
</evidence>
<dbReference type="Proteomes" id="UP000268636">
    <property type="component" value="Unassembled WGS sequence"/>
</dbReference>
<organism evidence="1 2">
    <name type="scientific">Pseudomonas savastanoi pv. nerii</name>
    <dbReference type="NCBI Taxonomy" id="360921"/>
    <lineage>
        <taxon>Bacteria</taxon>
        <taxon>Pseudomonadati</taxon>
        <taxon>Pseudomonadota</taxon>
        <taxon>Gammaproteobacteria</taxon>
        <taxon>Pseudomonadales</taxon>
        <taxon>Pseudomonadaceae</taxon>
        <taxon>Pseudomonas</taxon>
    </lineage>
</organism>
<comment type="caution">
    <text evidence="1">The sequence shown here is derived from an EMBL/GenBank/DDBJ whole genome shotgun (WGS) entry which is preliminary data.</text>
</comment>
<gene>
    <name evidence="1" type="ORF">ALP42_100689</name>
</gene>
<evidence type="ECO:0000313" key="2">
    <source>
        <dbReference type="Proteomes" id="UP000268636"/>
    </source>
</evidence>
<dbReference type="AlphaFoldDB" id="A0A3M5NXD9"/>
<accession>A0A3M5NXD9</accession>
<name>A0A3M5NXD9_PSESS</name>